<keyword evidence="2" id="KW-0012">Acyltransferase</keyword>
<dbReference type="Gene3D" id="3.40.630.30">
    <property type="match status" value="1"/>
</dbReference>
<dbReference type="InterPro" id="IPR050832">
    <property type="entry name" value="Bact_Acetyltransf"/>
</dbReference>
<dbReference type="GO" id="GO:0016747">
    <property type="term" value="F:acyltransferase activity, transferring groups other than amino-acyl groups"/>
    <property type="evidence" value="ECO:0007669"/>
    <property type="project" value="InterPro"/>
</dbReference>
<reference evidence="4" key="2">
    <citation type="submission" date="2020-09" db="EMBL/GenBank/DDBJ databases">
        <authorList>
            <person name="Sun Q."/>
            <person name="Zhou Y."/>
        </authorList>
    </citation>
    <scope>NUCLEOTIDE SEQUENCE</scope>
    <source>
        <strain evidence="4">CGMCC 1.7081</strain>
    </source>
</reference>
<evidence type="ECO:0000256" key="2">
    <source>
        <dbReference type="ARBA" id="ARBA00023315"/>
    </source>
</evidence>
<sequence>MNTAKPVITVRPALPQDAAEAARILTASITLLCGADHGNAPEAVTEWTANKTPDSLAQMIANGGIRIAELDGTPAAVGALDLSKGTITLNYVDPAYRRRGLSAALLAAMEAELAASGATTAKLTSTATARDFYLRHGWRTAGPGRTGRWILGYPLEKRLNP</sequence>
<evidence type="ECO:0000256" key="1">
    <source>
        <dbReference type="ARBA" id="ARBA00022679"/>
    </source>
</evidence>
<accession>A0A8J3MFB7</accession>
<reference evidence="4" key="1">
    <citation type="journal article" date="2014" name="Int. J. Syst. Evol. Microbiol.">
        <title>Complete genome sequence of Corynebacterium casei LMG S-19264T (=DSM 44701T), isolated from a smear-ripened cheese.</title>
        <authorList>
            <consortium name="US DOE Joint Genome Institute (JGI-PGF)"/>
            <person name="Walter F."/>
            <person name="Albersmeier A."/>
            <person name="Kalinowski J."/>
            <person name="Ruckert C."/>
        </authorList>
    </citation>
    <scope>NUCLEOTIDE SEQUENCE</scope>
    <source>
        <strain evidence="4">CGMCC 1.7081</strain>
    </source>
</reference>
<dbReference type="AlphaFoldDB" id="A0A8J3MFB7"/>
<evidence type="ECO:0000313" key="4">
    <source>
        <dbReference type="EMBL" id="GHG93742.1"/>
    </source>
</evidence>
<dbReference type="RefSeq" id="WP_154664475.1">
    <property type="nucleotide sequence ID" value="NZ_BNAP01000011.1"/>
</dbReference>
<dbReference type="InterPro" id="IPR016181">
    <property type="entry name" value="Acyl_CoA_acyltransferase"/>
</dbReference>
<dbReference type="PROSITE" id="PS51186">
    <property type="entry name" value="GNAT"/>
    <property type="match status" value="1"/>
</dbReference>
<dbReference type="SUPFAM" id="SSF55729">
    <property type="entry name" value="Acyl-CoA N-acyltransferases (Nat)"/>
    <property type="match status" value="1"/>
</dbReference>
<dbReference type="InterPro" id="IPR000182">
    <property type="entry name" value="GNAT_dom"/>
</dbReference>
<keyword evidence="5" id="KW-1185">Reference proteome</keyword>
<keyword evidence="1" id="KW-0808">Transferase</keyword>
<organism evidence="4 5">
    <name type="scientific">Pseudodonghicola xiamenensis</name>
    <dbReference type="NCBI Taxonomy" id="337702"/>
    <lineage>
        <taxon>Bacteria</taxon>
        <taxon>Pseudomonadati</taxon>
        <taxon>Pseudomonadota</taxon>
        <taxon>Alphaproteobacteria</taxon>
        <taxon>Rhodobacterales</taxon>
        <taxon>Paracoccaceae</taxon>
        <taxon>Pseudodonghicola</taxon>
    </lineage>
</organism>
<feature type="domain" description="N-acetyltransferase" evidence="3">
    <location>
        <begin position="8"/>
        <end position="160"/>
    </location>
</feature>
<comment type="caution">
    <text evidence="4">The sequence shown here is derived from an EMBL/GenBank/DDBJ whole genome shotgun (WGS) entry which is preliminary data.</text>
</comment>
<dbReference type="Proteomes" id="UP000611500">
    <property type="component" value="Unassembled WGS sequence"/>
</dbReference>
<evidence type="ECO:0000313" key="5">
    <source>
        <dbReference type="Proteomes" id="UP000611500"/>
    </source>
</evidence>
<dbReference type="Pfam" id="PF13673">
    <property type="entry name" value="Acetyltransf_10"/>
    <property type="match status" value="1"/>
</dbReference>
<dbReference type="EMBL" id="BNAP01000011">
    <property type="protein sequence ID" value="GHG93742.1"/>
    <property type="molecule type" value="Genomic_DNA"/>
</dbReference>
<gene>
    <name evidence="4" type="ORF">GCM10010961_26410</name>
</gene>
<dbReference type="PANTHER" id="PTHR43877">
    <property type="entry name" value="AMINOALKYLPHOSPHONATE N-ACETYLTRANSFERASE-RELATED-RELATED"/>
    <property type="match status" value="1"/>
</dbReference>
<proteinExistence type="predicted"/>
<evidence type="ECO:0000259" key="3">
    <source>
        <dbReference type="PROSITE" id="PS51186"/>
    </source>
</evidence>
<protein>
    <submittedName>
        <fullName evidence="4">N-acetyltransferase GCN5</fullName>
    </submittedName>
</protein>
<name>A0A8J3MFB7_9RHOB</name>